<gene>
    <name evidence="6" type="ORF">HHK36_020470</name>
</gene>
<dbReference type="GO" id="GO:0006355">
    <property type="term" value="P:regulation of DNA-templated transcription"/>
    <property type="evidence" value="ECO:0007669"/>
    <property type="project" value="InterPro"/>
</dbReference>
<dbReference type="SUPFAM" id="SSF101941">
    <property type="entry name" value="NAC domain"/>
    <property type="match status" value="1"/>
</dbReference>
<dbReference type="Pfam" id="PF02365">
    <property type="entry name" value="NAM"/>
    <property type="match status" value="1"/>
</dbReference>
<evidence type="ECO:0000313" key="6">
    <source>
        <dbReference type="EMBL" id="KAF8394263.1"/>
    </source>
</evidence>
<dbReference type="AlphaFoldDB" id="A0A835D818"/>
<evidence type="ECO:0000256" key="3">
    <source>
        <dbReference type="ARBA" id="ARBA00023163"/>
    </source>
</evidence>
<comment type="caution">
    <text evidence="6">The sequence shown here is derived from an EMBL/GenBank/DDBJ whole genome shotgun (WGS) entry which is preliminary data.</text>
</comment>
<reference evidence="6 7" key="1">
    <citation type="submission" date="2020-04" db="EMBL/GenBank/DDBJ databases">
        <title>Plant Genome Project.</title>
        <authorList>
            <person name="Zhang R.-G."/>
        </authorList>
    </citation>
    <scope>NUCLEOTIDE SEQUENCE [LARGE SCALE GENOMIC DNA]</scope>
    <source>
        <strain evidence="6">YNK0</strain>
        <tissue evidence="6">Leaf</tissue>
    </source>
</reference>
<dbReference type="PANTHER" id="PTHR31744:SF4">
    <property type="entry name" value="NAC TRANSCRIPTION FACTOR"/>
    <property type="match status" value="1"/>
</dbReference>
<sequence>MVSEVAKFGAKEWYFFSFRDRKYANGFRANRATMSGYWKATGKDRPVLDPTTHAIVGMRKSLVFYRNRAPKGIKTCWVMHEFRLENPSMPPKEDWVLCRVFHKSKGEHITNLGLQNELETTNDAFSPNFTSSPPTDQTMPSWYQQVPSFPQIAHHQDHSPSPLLNLASINPNLLEFPNEVKNTTINNSNSKGDDGYGFLLDMSLEDNCLGDGGLQYPDDMRFEDDYSIILI</sequence>
<dbReference type="OrthoDB" id="730183at2759"/>
<protein>
    <recommendedName>
        <fullName evidence="5">NAC domain-containing protein</fullName>
    </recommendedName>
</protein>
<evidence type="ECO:0000313" key="7">
    <source>
        <dbReference type="Proteomes" id="UP000655225"/>
    </source>
</evidence>
<keyword evidence="2" id="KW-0238">DNA-binding</keyword>
<organism evidence="6 7">
    <name type="scientific">Tetracentron sinense</name>
    <name type="common">Spur-leaf</name>
    <dbReference type="NCBI Taxonomy" id="13715"/>
    <lineage>
        <taxon>Eukaryota</taxon>
        <taxon>Viridiplantae</taxon>
        <taxon>Streptophyta</taxon>
        <taxon>Embryophyta</taxon>
        <taxon>Tracheophyta</taxon>
        <taxon>Spermatophyta</taxon>
        <taxon>Magnoliopsida</taxon>
        <taxon>Trochodendrales</taxon>
        <taxon>Trochodendraceae</taxon>
        <taxon>Tetracentron</taxon>
    </lineage>
</organism>
<dbReference type="PANTHER" id="PTHR31744">
    <property type="entry name" value="PROTEIN CUP-SHAPED COTYLEDON 2-RELATED"/>
    <property type="match status" value="1"/>
</dbReference>
<dbReference type="PROSITE" id="PS51005">
    <property type="entry name" value="NAC"/>
    <property type="match status" value="1"/>
</dbReference>
<dbReference type="EMBL" id="JABCRI010000014">
    <property type="protein sequence ID" value="KAF8394263.1"/>
    <property type="molecule type" value="Genomic_DNA"/>
</dbReference>
<dbReference type="OMA" id="FMPPKED"/>
<evidence type="ECO:0000259" key="5">
    <source>
        <dbReference type="PROSITE" id="PS51005"/>
    </source>
</evidence>
<feature type="domain" description="NAC" evidence="5">
    <location>
        <begin position="1"/>
        <end position="103"/>
    </location>
</feature>
<dbReference type="GO" id="GO:0003677">
    <property type="term" value="F:DNA binding"/>
    <property type="evidence" value="ECO:0007669"/>
    <property type="project" value="UniProtKB-KW"/>
</dbReference>
<dbReference type="Gene3D" id="2.170.150.80">
    <property type="entry name" value="NAC domain"/>
    <property type="match status" value="1"/>
</dbReference>
<evidence type="ECO:0000256" key="4">
    <source>
        <dbReference type="ARBA" id="ARBA00023242"/>
    </source>
</evidence>
<keyword evidence="3" id="KW-0804">Transcription</keyword>
<evidence type="ECO:0000256" key="1">
    <source>
        <dbReference type="ARBA" id="ARBA00023015"/>
    </source>
</evidence>
<keyword evidence="1" id="KW-0805">Transcription regulation</keyword>
<accession>A0A835D818</accession>
<proteinExistence type="predicted"/>
<keyword evidence="7" id="KW-1185">Reference proteome</keyword>
<dbReference type="InterPro" id="IPR003441">
    <property type="entry name" value="NAC-dom"/>
</dbReference>
<name>A0A835D818_TETSI</name>
<dbReference type="InterPro" id="IPR036093">
    <property type="entry name" value="NAC_dom_sf"/>
</dbReference>
<keyword evidence="4" id="KW-0539">Nucleus</keyword>
<evidence type="ECO:0000256" key="2">
    <source>
        <dbReference type="ARBA" id="ARBA00023125"/>
    </source>
</evidence>
<dbReference type="Proteomes" id="UP000655225">
    <property type="component" value="Unassembled WGS sequence"/>
</dbReference>